<organism evidence="1 2">
    <name type="scientific">Ataeniobius toweri</name>
    <dbReference type="NCBI Taxonomy" id="208326"/>
    <lineage>
        <taxon>Eukaryota</taxon>
        <taxon>Metazoa</taxon>
        <taxon>Chordata</taxon>
        <taxon>Craniata</taxon>
        <taxon>Vertebrata</taxon>
        <taxon>Euteleostomi</taxon>
        <taxon>Actinopterygii</taxon>
        <taxon>Neopterygii</taxon>
        <taxon>Teleostei</taxon>
        <taxon>Neoteleostei</taxon>
        <taxon>Acanthomorphata</taxon>
        <taxon>Ovalentaria</taxon>
        <taxon>Atherinomorphae</taxon>
        <taxon>Cyprinodontiformes</taxon>
        <taxon>Goodeidae</taxon>
        <taxon>Ataeniobius</taxon>
    </lineage>
</organism>
<accession>A0ABU7B9E9</accession>
<evidence type="ECO:0000313" key="2">
    <source>
        <dbReference type="Proteomes" id="UP001345963"/>
    </source>
</evidence>
<name>A0ABU7B9E9_9TELE</name>
<evidence type="ECO:0000313" key="1">
    <source>
        <dbReference type="EMBL" id="MED6247147.1"/>
    </source>
</evidence>
<gene>
    <name evidence="1" type="ORF">ATANTOWER_031915</name>
</gene>
<reference evidence="1 2" key="1">
    <citation type="submission" date="2021-07" db="EMBL/GenBank/DDBJ databases">
        <authorList>
            <person name="Palmer J.M."/>
        </authorList>
    </citation>
    <scope>NUCLEOTIDE SEQUENCE [LARGE SCALE GENOMIC DNA]</scope>
    <source>
        <strain evidence="1 2">AT_MEX2019</strain>
        <tissue evidence="1">Muscle</tissue>
    </source>
</reference>
<comment type="caution">
    <text evidence="1">The sequence shown here is derived from an EMBL/GenBank/DDBJ whole genome shotgun (WGS) entry which is preliminary data.</text>
</comment>
<protein>
    <submittedName>
        <fullName evidence="1">Uncharacterized protein</fullName>
    </submittedName>
</protein>
<feature type="non-terminal residue" evidence="1">
    <location>
        <position position="1"/>
    </location>
</feature>
<dbReference type="EMBL" id="JAHUTI010048500">
    <property type="protein sequence ID" value="MED6247147.1"/>
    <property type="molecule type" value="Genomic_DNA"/>
</dbReference>
<dbReference type="Proteomes" id="UP001345963">
    <property type="component" value="Unassembled WGS sequence"/>
</dbReference>
<sequence length="109" mass="12990">VQLIQRWHKAEKVWSLAEEEISAVLKEPLMCISEHDIQQWMETEIEVAQPACLKTRPTDTVPRWKRNYVMKLTKFNQLRPLNQEYPTGDETQLESDLQAIERHYGIKQR</sequence>
<keyword evidence="2" id="KW-1185">Reference proteome</keyword>
<proteinExistence type="predicted"/>